<dbReference type="PROSITE" id="PS50110">
    <property type="entry name" value="RESPONSE_REGULATORY"/>
    <property type="match status" value="1"/>
</dbReference>
<reference evidence="5" key="1">
    <citation type="submission" date="2023-06" db="EMBL/GenBank/DDBJ databases">
        <title>Genomic of Agaribacillus aureum.</title>
        <authorList>
            <person name="Wang G."/>
        </authorList>
    </citation>
    <scope>NUCLEOTIDE SEQUENCE</scope>
    <source>
        <strain evidence="5">BMA12</strain>
    </source>
</reference>
<feature type="domain" description="Response regulatory" evidence="4">
    <location>
        <begin position="6"/>
        <end position="124"/>
    </location>
</feature>
<dbReference type="SUPFAM" id="SSF52172">
    <property type="entry name" value="CheY-like"/>
    <property type="match status" value="1"/>
</dbReference>
<dbReference type="PANTHER" id="PTHR45339:SF1">
    <property type="entry name" value="HYBRID SIGNAL TRANSDUCTION HISTIDINE KINASE J"/>
    <property type="match status" value="1"/>
</dbReference>
<evidence type="ECO:0000256" key="3">
    <source>
        <dbReference type="PROSITE-ProRule" id="PRU00169"/>
    </source>
</evidence>
<dbReference type="RefSeq" id="WP_346759562.1">
    <property type="nucleotide sequence ID" value="NZ_JAUJEB010000004.1"/>
</dbReference>
<dbReference type="InterPro" id="IPR001789">
    <property type="entry name" value="Sig_transdc_resp-reg_receiver"/>
</dbReference>
<accession>A0ABT8L8Y6</accession>
<evidence type="ECO:0000313" key="5">
    <source>
        <dbReference type="EMBL" id="MDN5214227.1"/>
    </source>
</evidence>
<keyword evidence="6" id="KW-1185">Reference proteome</keyword>
<proteinExistence type="predicted"/>
<dbReference type="PANTHER" id="PTHR45339">
    <property type="entry name" value="HYBRID SIGNAL TRANSDUCTION HISTIDINE KINASE J"/>
    <property type="match status" value="1"/>
</dbReference>
<name>A0ABT8L8Y6_9BACT</name>
<dbReference type="EMBL" id="JAUJEB010000004">
    <property type="protein sequence ID" value="MDN5214227.1"/>
    <property type="molecule type" value="Genomic_DNA"/>
</dbReference>
<dbReference type="CDD" id="cd17546">
    <property type="entry name" value="REC_hyHK_CKI1_RcsC-like"/>
    <property type="match status" value="1"/>
</dbReference>
<dbReference type="Pfam" id="PF00072">
    <property type="entry name" value="Response_reg"/>
    <property type="match status" value="1"/>
</dbReference>
<comment type="caution">
    <text evidence="5">The sequence shown here is derived from an EMBL/GenBank/DDBJ whole genome shotgun (WGS) entry which is preliminary data.</text>
</comment>
<sequence>MSGTRKVLVAEDSSVIQNLTKKILQFQNFEISAVKNGQQVLDKISKEDFDVILMDINMPVMDGMACAREIRSLSNPDKSQTPIIAISGNAKNYTMDDFKGAGFNDYLPKPLDFDKLVETVKRYSEHES</sequence>
<organism evidence="5 6">
    <name type="scientific">Agaribacillus aureus</name>
    <dbReference type="NCBI Taxonomy" id="3051825"/>
    <lineage>
        <taxon>Bacteria</taxon>
        <taxon>Pseudomonadati</taxon>
        <taxon>Bacteroidota</taxon>
        <taxon>Cytophagia</taxon>
        <taxon>Cytophagales</taxon>
        <taxon>Splendidivirgaceae</taxon>
        <taxon>Agaribacillus</taxon>
    </lineage>
</organism>
<evidence type="ECO:0000256" key="1">
    <source>
        <dbReference type="ARBA" id="ARBA00022553"/>
    </source>
</evidence>
<dbReference type="InterPro" id="IPR011006">
    <property type="entry name" value="CheY-like_superfamily"/>
</dbReference>
<evidence type="ECO:0000313" key="6">
    <source>
        <dbReference type="Proteomes" id="UP001172083"/>
    </source>
</evidence>
<dbReference type="Proteomes" id="UP001172083">
    <property type="component" value="Unassembled WGS sequence"/>
</dbReference>
<dbReference type="Gene3D" id="3.40.50.2300">
    <property type="match status" value="1"/>
</dbReference>
<protein>
    <submittedName>
        <fullName evidence="5">Response regulator</fullName>
    </submittedName>
</protein>
<evidence type="ECO:0000256" key="2">
    <source>
        <dbReference type="ARBA" id="ARBA00023012"/>
    </source>
</evidence>
<evidence type="ECO:0000259" key="4">
    <source>
        <dbReference type="PROSITE" id="PS50110"/>
    </source>
</evidence>
<dbReference type="SMART" id="SM00448">
    <property type="entry name" value="REC"/>
    <property type="match status" value="1"/>
</dbReference>
<gene>
    <name evidence="5" type="ORF">QQ020_19270</name>
</gene>
<keyword evidence="1 3" id="KW-0597">Phosphoprotein</keyword>
<keyword evidence="2" id="KW-0902">Two-component regulatory system</keyword>
<feature type="modified residue" description="4-aspartylphosphate" evidence="3">
    <location>
        <position position="55"/>
    </location>
</feature>